<dbReference type="PANTHER" id="PTHR43827">
    <property type="entry name" value="2,5-DIKETO-D-GLUCONIC ACID REDUCTASE"/>
    <property type="match status" value="1"/>
</dbReference>
<evidence type="ECO:0000313" key="9">
    <source>
        <dbReference type="EMBL" id="SFS48189.1"/>
    </source>
</evidence>
<evidence type="ECO:0000313" key="8">
    <source>
        <dbReference type="EMBL" id="GEM03242.1"/>
    </source>
</evidence>
<dbReference type="Gene3D" id="3.20.20.100">
    <property type="entry name" value="NADP-dependent oxidoreductase domain"/>
    <property type="match status" value="1"/>
</dbReference>
<dbReference type="Proteomes" id="UP000199139">
    <property type="component" value="Unassembled WGS sequence"/>
</dbReference>
<dbReference type="STRING" id="306541.SAMN05421668_103145"/>
<keyword evidence="3" id="KW-0560">Oxidoreductase</keyword>
<evidence type="ECO:0000256" key="5">
    <source>
        <dbReference type="PIRSR" id="PIRSR000097-2"/>
    </source>
</evidence>
<dbReference type="EMBL" id="FPAI01000003">
    <property type="protein sequence ID" value="SFS48189.1"/>
    <property type="molecule type" value="Genomic_DNA"/>
</dbReference>
<reference evidence="8 11" key="2">
    <citation type="submission" date="2019-07" db="EMBL/GenBank/DDBJ databases">
        <title>Whole genome shotgun sequence of Halolactibacillus miurensis NBRC 100873.</title>
        <authorList>
            <person name="Hosoyama A."/>
            <person name="Uohara A."/>
            <person name="Ohji S."/>
            <person name="Ichikawa N."/>
        </authorList>
    </citation>
    <scope>NUCLEOTIDE SEQUENCE [LARGE SCALE GENOMIC DNA]</scope>
    <source>
        <strain evidence="8 11">NBRC 100873</strain>
    </source>
</reference>
<sequence length="279" mass="31871">MLKDLTSTTKLANGVEMPWVGLGVFKVEDGPEVKQAVIDAIESGYRSIDTASVYGNETGVGEALKAVDVPREELFITSKLWNADQGYDSTLKAFEATLERLGLDYLDLYLIHWPVPEANLYEETWRAFEKLYQEKKVRAIGVSNFKEEHLKTLIQGSDITPMVNQVEFHPHLTQEPLRHFCRDHNIQVEAWSPLKQGQLFDNDVLKEIAAHHNKSVAQVLVRWDIQSGVVTIPKSTKVHRMKENADVFDFELTHDEMKKINQLNKDERVGPDPSTFNKR</sequence>
<dbReference type="OrthoDB" id="9804790at2"/>
<dbReference type="InterPro" id="IPR020471">
    <property type="entry name" value="AKR"/>
</dbReference>
<dbReference type="FunFam" id="3.20.20.100:FF:000015">
    <property type="entry name" value="Oxidoreductase, aldo/keto reductase family"/>
    <property type="match status" value="1"/>
</dbReference>
<dbReference type="PIRSF" id="PIRSF000097">
    <property type="entry name" value="AKR"/>
    <property type="match status" value="1"/>
</dbReference>
<dbReference type="RefSeq" id="WP_062320561.1">
    <property type="nucleotide sequence ID" value="NZ_BJWJ01000002.1"/>
</dbReference>
<organism evidence="9 10">
    <name type="scientific">Halolactibacillus miurensis</name>
    <dbReference type="NCBI Taxonomy" id="306541"/>
    <lineage>
        <taxon>Bacteria</taxon>
        <taxon>Bacillati</taxon>
        <taxon>Bacillota</taxon>
        <taxon>Bacilli</taxon>
        <taxon>Bacillales</taxon>
        <taxon>Bacillaceae</taxon>
        <taxon>Halolactibacillus</taxon>
    </lineage>
</organism>
<feature type="domain" description="NADP-dependent oxidoreductase" evidence="7">
    <location>
        <begin position="31"/>
        <end position="264"/>
    </location>
</feature>
<proteinExistence type="inferred from homology"/>
<dbReference type="PROSITE" id="PS00062">
    <property type="entry name" value="ALDOKETO_REDUCTASE_2"/>
    <property type="match status" value="1"/>
</dbReference>
<dbReference type="GO" id="GO:0016616">
    <property type="term" value="F:oxidoreductase activity, acting on the CH-OH group of donors, NAD or NADP as acceptor"/>
    <property type="evidence" value="ECO:0007669"/>
    <property type="project" value="UniProtKB-ARBA"/>
</dbReference>
<evidence type="ECO:0000313" key="11">
    <source>
        <dbReference type="Proteomes" id="UP000321773"/>
    </source>
</evidence>
<dbReference type="InterPro" id="IPR018170">
    <property type="entry name" value="Aldo/ket_reductase_CS"/>
</dbReference>
<reference evidence="9 10" key="1">
    <citation type="submission" date="2016-10" db="EMBL/GenBank/DDBJ databases">
        <authorList>
            <person name="de Groot N.N."/>
        </authorList>
    </citation>
    <scope>NUCLEOTIDE SEQUENCE [LARGE SCALE GENOMIC DNA]</scope>
    <source>
        <strain evidence="9 10">DSM 17074</strain>
    </source>
</reference>
<accession>A0A1I6Q6U8</accession>
<evidence type="ECO:0000256" key="3">
    <source>
        <dbReference type="ARBA" id="ARBA00023002"/>
    </source>
</evidence>
<evidence type="ECO:0000256" key="4">
    <source>
        <dbReference type="PIRSR" id="PIRSR000097-1"/>
    </source>
</evidence>
<feature type="binding site" evidence="5">
    <location>
        <position position="112"/>
    </location>
    <ligand>
        <name>substrate</name>
    </ligand>
</feature>
<protein>
    <submittedName>
        <fullName evidence="9">Aldo/keto reductase</fullName>
    </submittedName>
    <submittedName>
        <fullName evidence="8">Glyoxal reductase</fullName>
    </submittedName>
</protein>
<evidence type="ECO:0000313" key="10">
    <source>
        <dbReference type="Proteomes" id="UP000199139"/>
    </source>
</evidence>
<keyword evidence="11" id="KW-1185">Reference proteome</keyword>
<evidence type="ECO:0000256" key="6">
    <source>
        <dbReference type="PIRSR" id="PIRSR000097-3"/>
    </source>
</evidence>
<dbReference type="PRINTS" id="PR00069">
    <property type="entry name" value="ALDKETRDTASE"/>
</dbReference>
<dbReference type="PROSITE" id="PS00063">
    <property type="entry name" value="ALDOKETO_REDUCTASE_3"/>
    <property type="match status" value="1"/>
</dbReference>
<dbReference type="Proteomes" id="UP000321773">
    <property type="component" value="Unassembled WGS sequence"/>
</dbReference>
<dbReference type="EMBL" id="BJWJ01000002">
    <property type="protein sequence ID" value="GEM03242.1"/>
    <property type="molecule type" value="Genomic_DNA"/>
</dbReference>
<dbReference type="InterPro" id="IPR036812">
    <property type="entry name" value="NAD(P)_OxRdtase_dom_sf"/>
</dbReference>
<dbReference type="AlphaFoldDB" id="A0A1I6Q6U8"/>
<keyword evidence="2" id="KW-0521">NADP</keyword>
<dbReference type="InterPro" id="IPR023210">
    <property type="entry name" value="NADP_OxRdtase_dom"/>
</dbReference>
<evidence type="ECO:0000256" key="1">
    <source>
        <dbReference type="ARBA" id="ARBA00007905"/>
    </source>
</evidence>
<name>A0A1I6Q6U8_9BACI</name>
<dbReference type="PROSITE" id="PS00798">
    <property type="entry name" value="ALDOKETO_REDUCTASE_1"/>
    <property type="match status" value="1"/>
</dbReference>
<feature type="site" description="Lowers pKa of active site Tyr" evidence="6">
    <location>
        <position position="79"/>
    </location>
</feature>
<dbReference type="PANTHER" id="PTHR43827:SF3">
    <property type="entry name" value="NADP-DEPENDENT OXIDOREDUCTASE DOMAIN-CONTAINING PROTEIN"/>
    <property type="match status" value="1"/>
</dbReference>
<gene>
    <name evidence="8" type="primary">yvgN</name>
    <name evidence="8" type="ORF">HMI01_02300</name>
    <name evidence="9" type="ORF">SAMN05421668_103145</name>
</gene>
<evidence type="ECO:0000256" key="2">
    <source>
        <dbReference type="ARBA" id="ARBA00022857"/>
    </source>
</evidence>
<dbReference type="Pfam" id="PF00248">
    <property type="entry name" value="Aldo_ket_red"/>
    <property type="match status" value="1"/>
</dbReference>
<feature type="active site" description="Proton donor" evidence="4">
    <location>
        <position position="54"/>
    </location>
</feature>
<dbReference type="SUPFAM" id="SSF51430">
    <property type="entry name" value="NAD(P)-linked oxidoreductase"/>
    <property type="match status" value="1"/>
</dbReference>
<comment type="similarity">
    <text evidence="1">Belongs to the aldo/keto reductase family.</text>
</comment>
<evidence type="ECO:0000259" key="7">
    <source>
        <dbReference type="Pfam" id="PF00248"/>
    </source>
</evidence>